<dbReference type="Pfam" id="PF00691">
    <property type="entry name" value="OmpA"/>
    <property type="match status" value="1"/>
</dbReference>
<dbReference type="AlphaFoldDB" id="A0A6J5F4B6"/>
<dbReference type="InterPro" id="IPR050330">
    <property type="entry name" value="Bact_OuterMem_StrucFunc"/>
</dbReference>
<dbReference type="GO" id="GO:0016020">
    <property type="term" value="C:membrane"/>
    <property type="evidence" value="ECO:0007669"/>
    <property type="project" value="UniProtKB-UniRule"/>
</dbReference>
<evidence type="ECO:0000313" key="5">
    <source>
        <dbReference type="Proteomes" id="UP000494363"/>
    </source>
</evidence>
<dbReference type="EMBL" id="CADIKH010000071">
    <property type="protein sequence ID" value="CAB3773264.1"/>
    <property type="molecule type" value="Genomic_DNA"/>
</dbReference>
<dbReference type="InterPro" id="IPR006665">
    <property type="entry name" value="OmpA-like"/>
</dbReference>
<dbReference type="InterPro" id="IPR036737">
    <property type="entry name" value="OmpA-like_sf"/>
</dbReference>
<dbReference type="PANTHER" id="PTHR30329:SF21">
    <property type="entry name" value="LIPOPROTEIN YIAD-RELATED"/>
    <property type="match status" value="1"/>
</dbReference>
<protein>
    <submittedName>
        <fullName evidence="4">Peptidoglycan-associated lipoprotein</fullName>
    </submittedName>
</protein>
<evidence type="ECO:0000256" key="2">
    <source>
        <dbReference type="SAM" id="MobiDB-lite"/>
    </source>
</evidence>
<dbReference type="PROSITE" id="PS51123">
    <property type="entry name" value="OMPA_2"/>
    <property type="match status" value="1"/>
</dbReference>
<reference evidence="4 5" key="1">
    <citation type="submission" date="2020-04" db="EMBL/GenBank/DDBJ databases">
        <authorList>
            <person name="De Canck E."/>
        </authorList>
    </citation>
    <scope>NUCLEOTIDE SEQUENCE [LARGE SCALE GENOMIC DNA]</scope>
    <source>
        <strain evidence="4 5">LMG 29542</strain>
    </source>
</reference>
<accession>A0A6J5F4B6</accession>
<keyword evidence="1" id="KW-0472">Membrane</keyword>
<feature type="region of interest" description="Disordered" evidence="2">
    <location>
        <begin position="103"/>
        <end position="125"/>
    </location>
</feature>
<dbReference type="PANTHER" id="PTHR30329">
    <property type="entry name" value="STATOR ELEMENT OF FLAGELLAR MOTOR COMPLEX"/>
    <property type="match status" value="1"/>
</dbReference>
<dbReference type="CDD" id="cd07185">
    <property type="entry name" value="OmpA_C-like"/>
    <property type="match status" value="1"/>
</dbReference>
<evidence type="ECO:0000313" key="4">
    <source>
        <dbReference type="EMBL" id="CAB3773264.1"/>
    </source>
</evidence>
<keyword evidence="4" id="KW-0449">Lipoprotein</keyword>
<dbReference type="PROSITE" id="PS51257">
    <property type="entry name" value="PROKAR_LIPOPROTEIN"/>
    <property type="match status" value="1"/>
</dbReference>
<evidence type="ECO:0000259" key="3">
    <source>
        <dbReference type="PROSITE" id="PS51123"/>
    </source>
</evidence>
<dbReference type="Gene3D" id="3.30.1330.60">
    <property type="entry name" value="OmpA-like domain"/>
    <property type="match status" value="1"/>
</dbReference>
<name>A0A6J5F4B6_9BURK</name>
<dbReference type="Proteomes" id="UP000494363">
    <property type="component" value="Unassembled WGS sequence"/>
</dbReference>
<gene>
    <name evidence="4" type="primary">pal_6</name>
    <name evidence="4" type="ORF">LMG29542_07168</name>
</gene>
<dbReference type="SUPFAM" id="SSF103088">
    <property type="entry name" value="OmpA-like"/>
    <property type="match status" value="1"/>
</dbReference>
<keyword evidence="5" id="KW-1185">Reference proteome</keyword>
<proteinExistence type="predicted"/>
<dbReference type="RefSeq" id="WP_175232500.1">
    <property type="nucleotide sequence ID" value="NZ_CADIKH010000071.1"/>
</dbReference>
<evidence type="ECO:0000256" key="1">
    <source>
        <dbReference type="PROSITE-ProRule" id="PRU00473"/>
    </source>
</evidence>
<sequence length="241" mass="25973">MFFTSIRALGLAVAAVLVLGACTAGSGLTYNRYALRAYDGQQAFQVTCHGVFEGQAECMKRAQEVCGQMPVRPLERISPLEKSAKGQGDWRVMNFQCGVPPAAKPPVLPPPPPVQPPPPPPPPALAPKISGTVHFDLGKATLTRYARIELDNIISRAMKAQPSGTMKQATVDGYTDSTGTEAINAPLAVNRARAVWDYLQTHGVTAQQFDIRGHGPADPVESNLTTHGRLENRRVDIELQP</sequence>
<feature type="domain" description="OmpA-like" evidence="3">
    <location>
        <begin position="122"/>
        <end position="241"/>
    </location>
</feature>
<organism evidence="4 5">
    <name type="scientific">Paraburkholderia humisilvae</name>
    <dbReference type="NCBI Taxonomy" id="627669"/>
    <lineage>
        <taxon>Bacteria</taxon>
        <taxon>Pseudomonadati</taxon>
        <taxon>Pseudomonadota</taxon>
        <taxon>Betaproteobacteria</taxon>
        <taxon>Burkholderiales</taxon>
        <taxon>Burkholderiaceae</taxon>
        <taxon>Paraburkholderia</taxon>
    </lineage>
</organism>